<reference evidence="2 3" key="2">
    <citation type="submission" date="2019-02" db="EMBL/GenBank/DDBJ databases">
        <title>'Lichenibacterium ramalinii' gen. nov. sp. nov., 'Lichenibacterium minor' gen. nov. sp. nov.</title>
        <authorList>
            <person name="Pankratov T."/>
        </authorList>
    </citation>
    <scope>NUCLEOTIDE SEQUENCE [LARGE SCALE GENOMIC DNA]</scope>
    <source>
        <strain evidence="2 3">RmlP001</strain>
    </source>
</reference>
<dbReference type="EMBL" id="QYBC01000003">
    <property type="protein sequence ID" value="RYB06661.1"/>
    <property type="molecule type" value="Genomic_DNA"/>
</dbReference>
<comment type="caution">
    <text evidence="2">The sequence shown here is derived from an EMBL/GenBank/DDBJ whole genome shotgun (WGS) entry which is preliminary data.</text>
</comment>
<evidence type="ECO:0000313" key="2">
    <source>
        <dbReference type="EMBL" id="RYB06661.1"/>
    </source>
</evidence>
<name>A0A4Q2RGM4_9HYPH</name>
<organism evidence="2 3">
    <name type="scientific">Lichenibacterium ramalinae</name>
    <dbReference type="NCBI Taxonomy" id="2316527"/>
    <lineage>
        <taxon>Bacteria</taxon>
        <taxon>Pseudomonadati</taxon>
        <taxon>Pseudomonadota</taxon>
        <taxon>Alphaproteobacteria</taxon>
        <taxon>Hyphomicrobiales</taxon>
        <taxon>Lichenihabitantaceae</taxon>
        <taxon>Lichenibacterium</taxon>
    </lineage>
</organism>
<accession>A0A4Q2RGM4</accession>
<sequence length="195" mass="21784">MLDGRGSASEENLAPRIDISSSLGVAANIHRRIDAARDNNSLRPSVSEAETDKRSDFVSNYGAALGMLENVNAGFADVYNRLQESERNKEQLNADVERQNQIIQQLQYDLEVSKRHCDESEKESAELADRVIAETARAANLEDNNRQIEQALHETRVRVKELEEVSRTLHDGIFTIFGVGSPTQKVLGELGRKHV</sequence>
<proteinExistence type="predicted"/>
<dbReference type="AlphaFoldDB" id="A0A4Q2RGM4"/>
<evidence type="ECO:0000256" key="1">
    <source>
        <dbReference type="SAM" id="Coils"/>
    </source>
</evidence>
<evidence type="ECO:0000313" key="3">
    <source>
        <dbReference type="Proteomes" id="UP000289411"/>
    </source>
</evidence>
<feature type="coiled-coil region" evidence="1">
    <location>
        <begin position="75"/>
        <end position="165"/>
    </location>
</feature>
<keyword evidence="3" id="KW-1185">Reference proteome</keyword>
<keyword evidence="1" id="KW-0175">Coiled coil</keyword>
<gene>
    <name evidence="2" type="ORF">D3272_04840</name>
</gene>
<protein>
    <submittedName>
        <fullName evidence="2">Uncharacterized protein</fullName>
    </submittedName>
</protein>
<reference evidence="2 3" key="1">
    <citation type="submission" date="2018-09" db="EMBL/GenBank/DDBJ databases">
        <authorList>
            <person name="Grouzdev D.S."/>
            <person name="Krutkina M.S."/>
        </authorList>
    </citation>
    <scope>NUCLEOTIDE SEQUENCE [LARGE SCALE GENOMIC DNA]</scope>
    <source>
        <strain evidence="2 3">RmlP001</strain>
    </source>
</reference>
<dbReference type="Proteomes" id="UP000289411">
    <property type="component" value="Unassembled WGS sequence"/>
</dbReference>